<dbReference type="Proteomes" id="UP000582659">
    <property type="component" value="Unassembled WGS sequence"/>
</dbReference>
<organism evidence="5 7">
    <name type="scientific">Bursaphelenchus xylophilus</name>
    <name type="common">Pinewood nematode worm</name>
    <name type="synonym">Aphelenchoides xylophilus</name>
    <dbReference type="NCBI Taxonomy" id="6326"/>
    <lineage>
        <taxon>Eukaryota</taxon>
        <taxon>Metazoa</taxon>
        <taxon>Ecdysozoa</taxon>
        <taxon>Nematoda</taxon>
        <taxon>Chromadorea</taxon>
        <taxon>Rhabditida</taxon>
        <taxon>Tylenchina</taxon>
        <taxon>Tylenchomorpha</taxon>
        <taxon>Aphelenchoidea</taxon>
        <taxon>Aphelenchoididae</taxon>
        <taxon>Bursaphelenchus</taxon>
    </lineage>
</organism>
<keyword evidence="6" id="KW-1185">Reference proteome</keyword>
<reference evidence="4" key="2">
    <citation type="submission" date="2020-09" db="EMBL/GenBank/DDBJ databases">
        <authorList>
            <person name="Kikuchi T."/>
        </authorList>
    </citation>
    <scope>NUCLEOTIDE SEQUENCE</scope>
    <source>
        <strain evidence="4">Ka4C1</strain>
    </source>
</reference>
<dbReference type="Proteomes" id="UP000095284">
    <property type="component" value="Unplaced"/>
</dbReference>
<evidence type="ECO:0000313" key="4">
    <source>
        <dbReference type="EMBL" id="CAD5232329.1"/>
    </source>
</evidence>
<dbReference type="Proteomes" id="UP000659654">
    <property type="component" value="Unassembled WGS sequence"/>
</dbReference>
<dbReference type="Pfam" id="PF16469">
    <property type="entry name" value="NPA"/>
    <property type="match status" value="6"/>
</dbReference>
<protein>
    <submittedName>
        <fullName evidence="4">(pine wood nematode) hypothetical protein</fullName>
    </submittedName>
</protein>
<feature type="signal peptide" evidence="2">
    <location>
        <begin position="1"/>
        <end position="23"/>
    </location>
</feature>
<feature type="domain" description="Polyprotein allergen nematode" evidence="3">
    <location>
        <begin position="586"/>
        <end position="707"/>
    </location>
</feature>
<dbReference type="OrthoDB" id="5823468at2759"/>
<feature type="domain" description="Polyprotein allergen nematode" evidence="3">
    <location>
        <begin position="726"/>
        <end position="844"/>
    </location>
</feature>
<evidence type="ECO:0000259" key="3">
    <source>
        <dbReference type="Pfam" id="PF16469"/>
    </source>
</evidence>
<proteinExistence type="predicted"/>
<evidence type="ECO:0000256" key="1">
    <source>
        <dbReference type="SAM" id="MobiDB-lite"/>
    </source>
</evidence>
<accession>A0A1I7RP55</accession>
<dbReference type="SMR" id="A0A1I7RP55"/>
<feature type="domain" description="Polyprotein allergen nematode" evidence="3">
    <location>
        <begin position="860"/>
        <end position="981"/>
    </location>
</feature>
<feature type="domain" description="Polyprotein allergen nematode" evidence="3">
    <location>
        <begin position="172"/>
        <end position="290"/>
    </location>
</feature>
<keyword evidence="2" id="KW-0732">Signal</keyword>
<feature type="domain" description="Polyprotein allergen nematode" evidence="3">
    <location>
        <begin position="450"/>
        <end position="568"/>
    </location>
</feature>
<evidence type="ECO:0000256" key="2">
    <source>
        <dbReference type="SAM" id="SignalP"/>
    </source>
</evidence>
<dbReference type="InterPro" id="IPR032487">
    <property type="entry name" value="ABA-1_nematode"/>
</dbReference>
<feature type="region of interest" description="Disordered" evidence="1">
    <location>
        <begin position="141"/>
        <end position="162"/>
    </location>
</feature>
<evidence type="ECO:0000313" key="7">
    <source>
        <dbReference type="WBParaSite" id="BXY_0249600.1"/>
    </source>
</evidence>
<dbReference type="WBParaSite" id="BXY_0249600.1">
    <property type="protein sequence ID" value="BXY_0249600.1"/>
    <property type="gene ID" value="BXY_0249600"/>
</dbReference>
<reference evidence="7" key="1">
    <citation type="submission" date="2016-11" db="UniProtKB">
        <authorList>
            <consortium name="WormBaseParasite"/>
        </authorList>
    </citation>
    <scope>IDENTIFICATION</scope>
</reference>
<dbReference type="eggNOG" id="ENOG502QVTU">
    <property type="taxonomic scope" value="Eukaryota"/>
</dbReference>
<evidence type="ECO:0000313" key="6">
    <source>
        <dbReference type="Proteomes" id="UP000659654"/>
    </source>
</evidence>
<dbReference type="EMBL" id="CAJFDI010000005">
    <property type="protein sequence ID" value="CAD5232329.1"/>
    <property type="molecule type" value="Genomic_DNA"/>
</dbReference>
<gene>
    <name evidence="4" type="ORF">BXYJ_LOCUS12420</name>
</gene>
<sequence length="997" mass="113403">METKGGQRAAVLLFALWVGTLNAYDDVNDLPFVTTWLNEKARTTFTEKANSERGEYLKSVYEGLDADTKKEVHNNLLPECYSWFLTESQKEELEALHHSGDHERCHKRIADIKAGLTKKQQENIASYWPLCEHVWYHESHSDEGHHDHHAHHHHRRSAEHHVRPVRHVHTSFDDFAAEHLTWLTDAEKTELKALHAGDDPHKSATKLISLFKDASGEKKEKAKAQLLGACRELIVNTLGADKADELKKLKESGAKTEVLSKKVDDWLAAVTDEAKKTKALRFRPVCTQIYELSGYSRKRRHSHGGKHNHKGHHGEHGLEDYLHTYLHWLTDAQKETLREMKVGGSSEAELRLKVLEFFDHTEGDDRERAQEALQEGCRTLISTVIGEENAKLLKKMKKDGSSNAEVYAKIQELLSKIGDQKKVERAQKYSPTCKKAFGISSRARRDHHHHDLESKLKSQWSWLSNEQKDEIRELKKQGKKDDVLLNKVFEYFKALTGSAKSVAEDGLQTSCGGPILTILGTEKAEELKKFMEKGSTPAAYEAKVKELLQANPPKRKLSQTEENCKLVFTQATRKRRHDHQEHHGKHTLEDYLKTHLSWLTEDQKNAIRELKKAGKNRDEIQGQVMKFYKEATGEQKEKATAQLQAGCKELLVAVVGKEKADELKKLKESGATVADVISKAEEFFKAAGESEIAKQAIHYQAHCKEIFGLSRARRSHGNSGHDHHHHDLEAKLKSQWSFLTDKQKDEIRELKKQGKKDDVLLNKVFEYFKALTGSAKTAAEDGLQTSCGGPILTILGTEKAEELKKFMEKGSTPAAYEAKVKELLQANPPKRKLSQTEENCKLVFVEGSKRRRRHDHHAKHDLEDYLKTHLSWLNDAQKEEVRKLKAAGKGRDDIQVKVMEYYEAATGEQKEKATAQLQAGCRELLQHVIGDEKMAELKKFRESGKSLAEVAVKANEFVAAVGETEHVKEAKKYTKQCKSLFGVAARRRRHDLSFINF</sequence>
<dbReference type="Gene3D" id="1.10.533.30">
    <property type="entry name" value="Nematode polyprotein allergen ABA-1"/>
    <property type="match status" value="7"/>
</dbReference>
<name>A0A1I7RP55_BURXY</name>
<dbReference type="AlphaFoldDB" id="A0A1I7RP55"/>
<dbReference type="EMBL" id="CAJFCV020000005">
    <property type="protein sequence ID" value="CAG9124571.1"/>
    <property type="molecule type" value="Genomic_DNA"/>
</dbReference>
<feature type="domain" description="Polyprotein allergen nematode" evidence="3">
    <location>
        <begin position="317"/>
        <end position="436"/>
    </location>
</feature>
<dbReference type="InterPro" id="IPR038289">
    <property type="entry name" value="DVA-1_sf"/>
</dbReference>
<evidence type="ECO:0000313" key="5">
    <source>
        <dbReference type="Proteomes" id="UP000095284"/>
    </source>
</evidence>
<feature type="compositionally biased region" description="Basic residues" evidence="1">
    <location>
        <begin position="147"/>
        <end position="162"/>
    </location>
</feature>
<feature type="chain" id="PRO_5036308625" evidence="2">
    <location>
        <begin position="24"/>
        <end position="997"/>
    </location>
</feature>